<dbReference type="EMBL" id="JBBMFN010000080">
    <property type="protein sequence ID" value="MEQ2468157.1"/>
    <property type="molecule type" value="Genomic_DNA"/>
</dbReference>
<proteinExistence type="predicted"/>
<accession>A0ABV1F484</accession>
<evidence type="ECO:0000313" key="2">
    <source>
        <dbReference type="EMBL" id="MEQ2468157.1"/>
    </source>
</evidence>
<evidence type="ECO:0000313" key="3">
    <source>
        <dbReference type="Proteomes" id="UP001465426"/>
    </source>
</evidence>
<protein>
    <submittedName>
        <fullName evidence="2">Uncharacterized protein</fullName>
    </submittedName>
</protein>
<sequence>MMHGYPYRYQYPQQDSRVWFAAPFVGGLLGGVLGGALVRPRPFYGPVPYGPVPYGPVPYGPYPYY</sequence>
<gene>
    <name evidence="2" type="ORF">WMO63_21085</name>
</gene>
<feature type="transmembrane region" description="Helical" evidence="1">
    <location>
        <begin position="20"/>
        <end position="38"/>
    </location>
</feature>
<organism evidence="2 3">
    <name type="scientific">Niallia hominis</name>
    <dbReference type="NCBI Taxonomy" id="3133173"/>
    <lineage>
        <taxon>Bacteria</taxon>
        <taxon>Bacillati</taxon>
        <taxon>Bacillota</taxon>
        <taxon>Bacilli</taxon>
        <taxon>Bacillales</taxon>
        <taxon>Bacillaceae</taxon>
        <taxon>Niallia</taxon>
    </lineage>
</organism>
<keyword evidence="1" id="KW-1133">Transmembrane helix</keyword>
<name>A0ABV1F484_9BACI</name>
<reference evidence="2 3" key="1">
    <citation type="submission" date="2024-03" db="EMBL/GenBank/DDBJ databases">
        <title>Human intestinal bacterial collection.</title>
        <authorList>
            <person name="Pauvert C."/>
            <person name="Hitch T.C.A."/>
            <person name="Clavel T."/>
        </authorList>
    </citation>
    <scope>NUCLEOTIDE SEQUENCE [LARGE SCALE GENOMIC DNA]</scope>
    <source>
        <strain evidence="2 3">CLA-SR-H024</strain>
    </source>
</reference>
<keyword evidence="1" id="KW-0812">Transmembrane</keyword>
<dbReference type="RefSeq" id="WP_031536925.1">
    <property type="nucleotide sequence ID" value="NZ_JBBMFN010000080.1"/>
</dbReference>
<comment type="caution">
    <text evidence="2">The sequence shown here is derived from an EMBL/GenBank/DDBJ whole genome shotgun (WGS) entry which is preliminary data.</text>
</comment>
<dbReference type="Proteomes" id="UP001465426">
    <property type="component" value="Unassembled WGS sequence"/>
</dbReference>
<keyword evidence="3" id="KW-1185">Reference proteome</keyword>
<evidence type="ECO:0000256" key="1">
    <source>
        <dbReference type="SAM" id="Phobius"/>
    </source>
</evidence>
<keyword evidence="1" id="KW-0472">Membrane</keyword>